<protein>
    <submittedName>
        <fullName evidence="2">Peptidoglycan-binding domain-containing protein</fullName>
    </submittedName>
</protein>
<dbReference type="Gene3D" id="1.10.101.10">
    <property type="entry name" value="PGBD-like superfamily/PGBD"/>
    <property type="match status" value="1"/>
</dbReference>
<evidence type="ECO:0000313" key="2">
    <source>
        <dbReference type="EMBL" id="MFD2674896.1"/>
    </source>
</evidence>
<dbReference type="Pfam" id="PF01471">
    <property type="entry name" value="PG_binding_1"/>
    <property type="match status" value="1"/>
</dbReference>
<reference evidence="3" key="1">
    <citation type="journal article" date="2019" name="Int. J. Syst. Evol. Microbiol.">
        <title>The Global Catalogue of Microorganisms (GCM) 10K type strain sequencing project: providing services to taxonomists for standard genome sequencing and annotation.</title>
        <authorList>
            <consortium name="The Broad Institute Genomics Platform"/>
            <consortium name="The Broad Institute Genome Sequencing Center for Infectious Disease"/>
            <person name="Wu L."/>
            <person name="Ma J."/>
        </authorList>
    </citation>
    <scope>NUCLEOTIDE SEQUENCE [LARGE SCALE GENOMIC DNA]</scope>
    <source>
        <strain evidence="3">TISTR 1511</strain>
    </source>
</reference>
<evidence type="ECO:0000259" key="1">
    <source>
        <dbReference type="Pfam" id="PF01471"/>
    </source>
</evidence>
<dbReference type="RefSeq" id="WP_370664376.1">
    <property type="nucleotide sequence ID" value="NZ_JBHUNF010000004.1"/>
</dbReference>
<dbReference type="EMBL" id="JBHUNF010000004">
    <property type="protein sequence ID" value="MFD2674896.1"/>
    <property type="molecule type" value="Genomic_DNA"/>
</dbReference>
<organism evidence="2 3">
    <name type="scientific">Gulosibacter bifidus</name>
    <dbReference type="NCBI Taxonomy" id="272239"/>
    <lineage>
        <taxon>Bacteria</taxon>
        <taxon>Bacillati</taxon>
        <taxon>Actinomycetota</taxon>
        <taxon>Actinomycetes</taxon>
        <taxon>Micrococcales</taxon>
        <taxon>Microbacteriaceae</taxon>
        <taxon>Gulosibacter</taxon>
    </lineage>
</organism>
<feature type="domain" description="Peptidoglycan binding-like" evidence="1">
    <location>
        <begin position="10"/>
        <end position="63"/>
    </location>
</feature>
<keyword evidence="3" id="KW-1185">Reference proteome</keyword>
<dbReference type="InterPro" id="IPR002477">
    <property type="entry name" value="Peptidoglycan-bd-like"/>
</dbReference>
<name>A0ABW5RIG5_9MICO</name>
<proteinExistence type="predicted"/>
<sequence>MGGEPTSATLRRQIQDGLRRLSHYRGPVDGAWAPETIKGIQRFTQAQNLYNGPADGAVGKNTVIGGVQLREPLAPIEDK</sequence>
<accession>A0ABW5RIG5</accession>
<dbReference type="InterPro" id="IPR036365">
    <property type="entry name" value="PGBD-like_sf"/>
</dbReference>
<dbReference type="InterPro" id="IPR036366">
    <property type="entry name" value="PGBDSf"/>
</dbReference>
<gene>
    <name evidence="2" type="ORF">ACFSUQ_06245</name>
</gene>
<dbReference type="Proteomes" id="UP001597453">
    <property type="component" value="Unassembled WGS sequence"/>
</dbReference>
<evidence type="ECO:0000313" key="3">
    <source>
        <dbReference type="Proteomes" id="UP001597453"/>
    </source>
</evidence>
<comment type="caution">
    <text evidence="2">The sequence shown here is derived from an EMBL/GenBank/DDBJ whole genome shotgun (WGS) entry which is preliminary data.</text>
</comment>
<dbReference type="SUPFAM" id="SSF47090">
    <property type="entry name" value="PGBD-like"/>
    <property type="match status" value="1"/>
</dbReference>